<dbReference type="GO" id="GO:0050821">
    <property type="term" value="P:protein stabilization"/>
    <property type="evidence" value="ECO:0007669"/>
    <property type="project" value="TreeGrafter"/>
</dbReference>
<evidence type="ECO:0000256" key="3">
    <source>
        <dbReference type="SAM" id="Coils"/>
    </source>
</evidence>
<keyword evidence="6" id="KW-1185">Reference proteome</keyword>
<name>A0A347UGP5_9RHOB</name>
<dbReference type="SMART" id="SM00935">
    <property type="entry name" value="OmpH"/>
    <property type="match status" value="1"/>
</dbReference>
<reference evidence="5 6" key="1">
    <citation type="submission" date="2018-09" db="EMBL/GenBank/DDBJ databases">
        <title>Profundibacter amoris BAR1 gen. nov., sp. nov., a new member of the Roseobacter clade isolated at Lokis Castle Vent Field on the Arctic Mid-Oceanic Ridge.</title>
        <authorList>
            <person name="Le Moine Bauer S."/>
            <person name="Sjoeberg A.G."/>
            <person name="L'Haridon S."/>
            <person name="Stokke R."/>
            <person name="Roalkvam I."/>
            <person name="Steen I.H."/>
            <person name="Dahle H."/>
        </authorList>
    </citation>
    <scope>NUCLEOTIDE SEQUENCE [LARGE SCALE GENOMIC DNA]</scope>
    <source>
        <strain evidence="5 6">BAR1</strain>
    </source>
</reference>
<gene>
    <name evidence="5" type="ORF">BAR1_08800</name>
</gene>
<evidence type="ECO:0000256" key="4">
    <source>
        <dbReference type="SAM" id="SignalP"/>
    </source>
</evidence>
<dbReference type="Gene3D" id="3.30.910.20">
    <property type="entry name" value="Skp domain"/>
    <property type="match status" value="1"/>
</dbReference>
<evidence type="ECO:0000313" key="6">
    <source>
        <dbReference type="Proteomes" id="UP000261704"/>
    </source>
</evidence>
<feature type="signal peptide" evidence="4">
    <location>
        <begin position="1"/>
        <end position="26"/>
    </location>
</feature>
<dbReference type="KEGG" id="pamo:BAR1_08800"/>
<keyword evidence="3" id="KW-0175">Coiled coil</keyword>
<dbReference type="Proteomes" id="UP000261704">
    <property type="component" value="Chromosome"/>
</dbReference>
<dbReference type="InterPro" id="IPR005632">
    <property type="entry name" value="Chaperone_Skp"/>
</dbReference>
<proteinExistence type="inferred from homology"/>
<dbReference type="GO" id="GO:0005829">
    <property type="term" value="C:cytosol"/>
    <property type="evidence" value="ECO:0007669"/>
    <property type="project" value="TreeGrafter"/>
</dbReference>
<feature type="chain" id="PRO_5016576254" evidence="4">
    <location>
        <begin position="27"/>
        <end position="190"/>
    </location>
</feature>
<evidence type="ECO:0000313" key="5">
    <source>
        <dbReference type="EMBL" id="AXX98023.1"/>
    </source>
</evidence>
<protein>
    <submittedName>
        <fullName evidence="5">OmpH family outer membrane protein</fullName>
    </submittedName>
</protein>
<sequence>MSLRGLILAVLFATGLGLGWSGQSTAQTTSDPPQAILTIDPERLFADSLFGERVVAEIAADTEKLQKEFQRLEADLTAEEKDITEKRATMAPKDFRILADAFDAKVQEIRRTQDAKARELEGRLDQERAAYLNLILPILGELMNERGAAVVLDNRMVFAVASGVDITDEALQRIDATLGDGKTQDAAPQE</sequence>
<dbReference type="EMBL" id="CP032125">
    <property type="protein sequence ID" value="AXX98023.1"/>
    <property type="molecule type" value="Genomic_DNA"/>
</dbReference>
<accession>A0A347UGP5</accession>
<dbReference type="PANTHER" id="PTHR35089:SF1">
    <property type="entry name" value="CHAPERONE PROTEIN SKP"/>
    <property type="match status" value="1"/>
</dbReference>
<dbReference type="GO" id="GO:0051082">
    <property type="term" value="F:unfolded protein binding"/>
    <property type="evidence" value="ECO:0007669"/>
    <property type="project" value="InterPro"/>
</dbReference>
<dbReference type="Pfam" id="PF03938">
    <property type="entry name" value="OmpH"/>
    <property type="match status" value="1"/>
</dbReference>
<dbReference type="AlphaFoldDB" id="A0A347UGP5"/>
<comment type="similarity">
    <text evidence="1">Belongs to the Skp family.</text>
</comment>
<dbReference type="SUPFAM" id="SSF111384">
    <property type="entry name" value="OmpH-like"/>
    <property type="match status" value="1"/>
</dbReference>
<dbReference type="InterPro" id="IPR024930">
    <property type="entry name" value="Skp_dom_sf"/>
</dbReference>
<keyword evidence="2 4" id="KW-0732">Signal</keyword>
<organism evidence="5 6">
    <name type="scientific">Profundibacter amoris</name>
    <dbReference type="NCBI Taxonomy" id="2171755"/>
    <lineage>
        <taxon>Bacteria</taxon>
        <taxon>Pseudomonadati</taxon>
        <taxon>Pseudomonadota</taxon>
        <taxon>Alphaproteobacteria</taxon>
        <taxon>Rhodobacterales</taxon>
        <taxon>Paracoccaceae</taxon>
        <taxon>Profundibacter</taxon>
    </lineage>
</organism>
<evidence type="ECO:0000256" key="2">
    <source>
        <dbReference type="ARBA" id="ARBA00022729"/>
    </source>
</evidence>
<dbReference type="PANTHER" id="PTHR35089">
    <property type="entry name" value="CHAPERONE PROTEIN SKP"/>
    <property type="match status" value="1"/>
</dbReference>
<feature type="coiled-coil region" evidence="3">
    <location>
        <begin position="55"/>
        <end position="89"/>
    </location>
</feature>
<evidence type="ECO:0000256" key="1">
    <source>
        <dbReference type="ARBA" id="ARBA00009091"/>
    </source>
</evidence>
<dbReference type="OrthoDB" id="7868372at2"/>